<evidence type="ECO:0000313" key="1">
    <source>
        <dbReference type="EMBL" id="MTJ42309.1"/>
    </source>
</evidence>
<dbReference type="EMBL" id="VILF01000001">
    <property type="protein sequence ID" value="MTJ42309.1"/>
    <property type="molecule type" value="Genomic_DNA"/>
</dbReference>
<name>A0ACC7S290_DOLFA</name>
<protein>
    <submittedName>
        <fullName evidence="1">DUF928 domain-containing protein</fullName>
    </submittedName>
</protein>
<keyword evidence="2" id="KW-1185">Reference proteome</keyword>
<gene>
    <name evidence="1" type="ORF">FJR39_03295</name>
</gene>
<dbReference type="Proteomes" id="UP001517388">
    <property type="component" value="Unassembled WGS sequence"/>
</dbReference>
<comment type="caution">
    <text evidence="1">The sequence shown here is derived from an EMBL/GenBank/DDBJ whole genome shotgun (WGS) entry which is preliminary data.</text>
</comment>
<evidence type="ECO:0000313" key="2">
    <source>
        <dbReference type="Proteomes" id="UP001517388"/>
    </source>
</evidence>
<reference evidence="2" key="1">
    <citation type="journal article" date="2020" name="Toxins">
        <title>Phylogenomic Analysis of Secondary Metabolism in the Toxic Cyanobacterial Genera Anabaena, Dolichospermum and Aphanizomenon.</title>
        <authorList>
            <person name="Oesterholm J."/>
            <person name="Popin R.V."/>
            <person name="Fewer D.P."/>
            <person name="Sivonen K."/>
        </authorList>
    </citation>
    <scope>NUCLEOTIDE SEQUENCE [LARGE SCALE GENOMIC DNA]</scope>
    <source>
        <strain evidence="2">UHCC 0037</strain>
    </source>
</reference>
<sequence>MRNSILTGLLLAGFLSLPLEVVSHTPGSSVALATPNNQNRERYNQYMREGYKKTAVRNFKAALLSFKEAEQLIPGDRYAQNAIRNVQAYIGRGKVLRLSFVPTKPMRLRQGATRTGSTRSCLNAVSSLDGKNHQSELTALTAMSDTDSSQLTTSNHPTFFFYIPKTAEPIQSLEFVLRDEADEPLYTKNFKTPPQGGIFSIKVPDHRPLKLDQKYNWMLSANCSNYGKQAGLSLTGVIQVVKDDNLSDAIQQTSNPIEQVMLYAASGIWENAITTLADLRRQKPNDPTVQDYWEQLLTSVKHLEEANIAQEPPLN</sequence>
<proteinExistence type="predicted"/>
<organism evidence="1 2">
    <name type="scientific">Dolichospermum flos-aquae UHCC 0037</name>
    <dbReference type="NCBI Taxonomy" id="2590026"/>
    <lineage>
        <taxon>Bacteria</taxon>
        <taxon>Bacillati</taxon>
        <taxon>Cyanobacteriota</taxon>
        <taxon>Cyanophyceae</taxon>
        <taxon>Nostocales</taxon>
        <taxon>Aphanizomenonaceae</taxon>
        <taxon>Dolichospermum</taxon>
    </lineage>
</organism>
<accession>A0ACC7S290</accession>